<name>A0A292PNP2_9PEZI</name>
<dbReference type="InterPro" id="IPR026243">
    <property type="entry name" value="HAUS1"/>
</dbReference>
<evidence type="ECO:0000313" key="12">
    <source>
        <dbReference type="Proteomes" id="UP001412239"/>
    </source>
</evidence>
<organism evidence="11 12">
    <name type="scientific">Tuber aestivum</name>
    <name type="common">summer truffle</name>
    <dbReference type="NCBI Taxonomy" id="59557"/>
    <lineage>
        <taxon>Eukaryota</taxon>
        <taxon>Fungi</taxon>
        <taxon>Dikarya</taxon>
        <taxon>Ascomycota</taxon>
        <taxon>Pezizomycotina</taxon>
        <taxon>Pezizomycetes</taxon>
        <taxon>Pezizales</taxon>
        <taxon>Tuberaceae</taxon>
        <taxon>Tuber</taxon>
    </lineage>
</organism>
<dbReference type="PANTHER" id="PTHR31570">
    <property type="entry name" value="HAUS AUGMIN-LIKE COMPLEX SUBUNIT 1"/>
    <property type="match status" value="1"/>
</dbReference>
<keyword evidence="12" id="KW-1185">Reference proteome</keyword>
<keyword evidence="9" id="KW-0131">Cell cycle</keyword>
<evidence type="ECO:0000256" key="9">
    <source>
        <dbReference type="ARBA" id="ARBA00023306"/>
    </source>
</evidence>
<dbReference type="GO" id="GO:0051301">
    <property type="term" value="P:cell division"/>
    <property type="evidence" value="ECO:0007669"/>
    <property type="project" value="UniProtKB-KW"/>
</dbReference>
<dbReference type="GO" id="GO:0070652">
    <property type="term" value="C:HAUS complex"/>
    <property type="evidence" value="ECO:0007669"/>
    <property type="project" value="InterPro"/>
</dbReference>
<dbReference type="EMBL" id="LN891146">
    <property type="protein sequence ID" value="CUS08100.1"/>
    <property type="molecule type" value="Genomic_DNA"/>
</dbReference>
<dbReference type="PANTHER" id="PTHR31570:SF1">
    <property type="entry name" value="HAUS AUGMIN-LIKE COMPLEX SUBUNIT 1"/>
    <property type="match status" value="1"/>
</dbReference>
<evidence type="ECO:0000256" key="3">
    <source>
        <dbReference type="ARBA" id="ARBA00022490"/>
    </source>
</evidence>
<evidence type="ECO:0000256" key="1">
    <source>
        <dbReference type="ARBA" id="ARBA00004186"/>
    </source>
</evidence>
<evidence type="ECO:0000256" key="2">
    <source>
        <dbReference type="ARBA" id="ARBA00005479"/>
    </source>
</evidence>
<evidence type="ECO:0000256" key="8">
    <source>
        <dbReference type="ARBA" id="ARBA00023212"/>
    </source>
</evidence>
<dbReference type="AlphaFoldDB" id="A0A292PNP2"/>
<protein>
    <submittedName>
        <fullName evidence="11">Uncharacterized protein</fullName>
    </submittedName>
</protein>
<keyword evidence="4" id="KW-0132">Cell division</keyword>
<dbReference type="GO" id="GO:0005819">
    <property type="term" value="C:spindle"/>
    <property type="evidence" value="ECO:0007669"/>
    <property type="project" value="UniProtKB-SubCell"/>
</dbReference>
<sequence length="317" mass="35981">MADYRDIWSPAKVFSPSAAKHQNHLAKEWAYVDQWLTARYHPKSVPKFERNPDTLKALVALASANEAADEERALETKVKEKALAELKARDRAASENEESVLIALEENLTPEGTRALNSIALLSVALGSTSTDTQRLAKSLIDLTKEEFELKYQSLRIEALHKRLRKELAHLREKLNRMERGEEFKVPPELAGQVAEWTRTGRHLRHKAEDYKERVEVLQVSWLATDCWAAADMYVRAQSEFNSSRLATGLTVEAVAEQEKAVEALKEHVLNLESQAKGFQGLPPEKDLARLEVERVAKELEELEAKREKLYDTMVGN</sequence>
<dbReference type="Proteomes" id="UP001412239">
    <property type="component" value="Unassembled WGS sequence"/>
</dbReference>
<keyword evidence="5" id="KW-0493">Microtubule</keyword>
<feature type="coiled-coil region" evidence="10">
    <location>
        <begin position="255"/>
        <end position="313"/>
    </location>
</feature>
<dbReference type="GO" id="GO:0051225">
    <property type="term" value="P:spindle assembly"/>
    <property type="evidence" value="ECO:0007669"/>
    <property type="project" value="InterPro"/>
</dbReference>
<gene>
    <name evidence="11" type="ORF">GSTUAT00007773001</name>
</gene>
<feature type="coiled-coil region" evidence="10">
    <location>
        <begin position="154"/>
        <end position="181"/>
    </location>
</feature>
<dbReference type="GO" id="GO:0005829">
    <property type="term" value="C:cytosol"/>
    <property type="evidence" value="ECO:0007669"/>
    <property type="project" value="TreeGrafter"/>
</dbReference>
<keyword evidence="3" id="KW-0963">Cytoplasm</keyword>
<accession>A0A292PNP2</accession>
<comment type="similarity">
    <text evidence="2">Belongs to the HAUS1 family.</text>
</comment>
<dbReference type="Pfam" id="PF25762">
    <property type="entry name" value="HAUS1"/>
    <property type="match status" value="1"/>
</dbReference>
<reference evidence="11" key="1">
    <citation type="submission" date="2015-10" db="EMBL/GenBank/DDBJ databases">
        <authorList>
            <person name="Regsiter A."/>
            <person name="william w."/>
        </authorList>
    </citation>
    <scope>NUCLEOTIDE SEQUENCE</scope>
    <source>
        <strain evidence="11">Montdore</strain>
    </source>
</reference>
<keyword evidence="8" id="KW-0206">Cytoskeleton</keyword>
<keyword evidence="6" id="KW-0498">Mitosis</keyword>
<proteinExistence type="inferred from homology"/>
<evidence type="ECO:0000256" key="5">
    <source>
        <dbReference type="ARBA" id="ARBA00022701"/>
    </source>
</evidence>
<evidence type="ECO:0000256" key="6">
    <source>
        <dbReference type="ARBA" id="ARBA00022776"/>
    </source>
</evidence>
<keyword evidence="7 10" id="KW-0175">Coiled coil</keyword>
<dbReference type="GO" id="GO:0005874">
    <property type="term" value="C:microtubule"/>
    <property type="evidence" value="ECO:0007669"/>
    <property type="project" value="UniProtKB-KW"/>
</dbReference>
<evidence type="ECO:0000256" key="10">
    <source>
        <dbReference type="SAM" id="Coils"/>
    </source>
</evidence>
<evidence type="ECO:0000256" key="7">
    <source>
        <dbReference type="ARBA" id="ARBA00023054"/>
    </source>
</evidence>
<evidence type="ECO:0000313" key="11">
    <source>
        <dbReference type="EMBL" id="CUS08100.1"/>
    </source>
</evidence>
<comment type="subcellular location">
    <subcellularLocation>
        <location evidence="1">Cytoplasm</location>
        <location evidence="1">Cytoskeleton</location>
        <location evidence="1">Spindle</location>
    </subcellularLocation>
</comment>
<evidence type="ECO:0000256" key="4">
    <source>
        <dbReference type="ARBA" id="ARBA00022618"/>
    </source>
</evidence>